<sequence>MSKWDQQVKGLKPCRISKIYPSVSNFIIYLTLKCIKICYYIVIQSN</sequence>
<evidence type="ECO:0000256" key="1">
    <source>
        <dbReference type="SAM" id="Phobius"/>
    </source>
</evidence>
<dbReference type="AlphaFoldDB" id="A0A0K2UVT2"/>
<accession>A0A0K2UVT2</accession>
<reference evidence="2" key="1">
    <citation type="submission" date="2014-05" db="EMBL/GenBank/DDBJ databases">
        <authorList>
            <person name="Chronopoulou M."/>
        </authorList>
    </citation>
    <scope>NUCLEOTIDE SEQUENCE</scope>
    <source>
        <tissue evidence="2">Whole organism</tissue>
    </source>
</reference>
<feature type="non-terminal residue" evidence="2">
    <location>
        <position position="46"/>
    </location>
</feature>
<evidence type="ECO:0000313" key="2">
    <source>
        <dbReference type="EMBL" id="CDW42027.1"/>
    </source>
</evidence>
<protein>
    <submittedName>
        <fullName evidence="2">Uncharacterized protein</fullName>
    </submittedName>
</protein>
<keyword evidence="1" id="KW-1133">Transmembrane helix</keyword>
<keyword evidence="1" id="KW-0472">Membrane</keyword>
<name>A0A0K2UVT2_LEPSM</name>
<dbReference type="EMBL" id="HACA01024666">
    <property type="protein sequence ID" value="CDW42027.1"/>
    <property type="molecule type" value="Transcribed_RNA"/>
</dbReference>
<keyword evidence="1" id="KW-0812">Transmembrane</keyword>
<feature type="transmembrane region" description="Helical" evidence="1">
    <location>
        <begin position="20"/>
        <end position="42"/>
    </location>
</feature>
<organism evidence="2">
    <name type="scientific">Lepeophtheirus salmonis</name>
    <name type="common">Salmon louse</name>
    <name type="synonym">Caligus salmonis</name>
    <dbReference type="NCBI Taxonomy" id="72036"/>
    <lineage>
        <taxon>Eukaryota</taxon>
        <taxon>Metazoa</taxon>
        <taxon>Ecdysozoa</taxon>
        <taxon>Arthropoda</taxon>
        <taxon>Crustacea</taxon>
        <taxon>Multicrustacea</taxon>
        <taxon>Hexanauplia</taxon>
        <taxon>Copepoda</taxon>
        <taxon>Siphonostomatoida</taxon>
        <taxon>Caligidae</taxon>
        <taxon>Lepeophtheirus</taxon>
    </lineage>
</organism>
<proteinExistence type="predicted"/>